<name>A0A1G9ULC4_9FIRM</name>
<feature type="transmembrane region" description="Helical" evidence="1">
    <location>
        <begin position="28"/>
        <end position="45"/>
    </location>
</feature>
<keyword evidence="1" id="KW-0812">Transmembrane</keyword>
<evidence type="ECO:0000313" key="2">
    <source>
        <dbReference type="EMBL" id="SDM60335.1"/>
    </source>
</evidence>
<feature type="transmembrane region" description="Helical" evidence="1">
    <location>
        <begin position="185"/>
        <end position="210"/>
    </location>
</feature>
<gene>
    <name evidence="2" type="ORF">SAMN05216544_0798</name>
</gene>
<reference evidence="3" key="1">
    <citation type="submission" date="2016-10" db="EMBL/GenBank/DDBJ databases">
        <authorList>
            <person name="Varghese N."/>
            <person name="Submissions S."/>
        </authorList>
    </citation>
    <scope>NUCLEOTIDE SEQUENCE [LARGE SCALE GENOMIC DNA]</scope>
    <source>
        <strain evidence="3">M83</strain>
    </source>
</reference>
<accession>A0A1G9ULC4</accession>
<feature type="transmembrane region" description="Helical" evidence="1">
    <location>
        <begin position="90"/>
        <end position="107"/>
    </location>
</feature>
<proteinExistence type="predicted"/>
<evidence type="ECO:0000313" key="3">
    <source>
        <dbReference type="Proteomes" id="UP000187651"/>
    </source>
</evidence>
<sequence length="222" mass="25788">MKWILNKGKKATDIFEVLRKMPEIKIKHAFCSPIIFACGLCPVMLMENQNNIVYWKFVLWSFLIVTIMSFILLLIASLEKDAEYRHIKMLFVFKEELLFSFIFPTVISVYYALNSIVACVAIIVLCVILRVIKIWSLERKIKKGTYGYHMDAKVNTALVGVTSMAGVLGFYLFVNLKTFESFSLAYNLVIVWLVFIVLLIVFMIEPIVAIRRLHRDKCKIKR</sequence>
<dbReference type="Proteomes" id="UP000187651">
    <property type="component" value="Unassembled WGS sequence"/>
</dbReference>
<feature type="transmembrane region" description="Helical" evidence="1">
    <location>
        <begin position="113"/>
        <end position="132"/>
    </location>
</feature>
<keyword evidence="1" id="KW-1133">Transmembrane helix</keyword>
<evidence type="ECO:0000256" key="1">
    <source>
        <dbReference type="SAM" id="Phobius"/>
    </source>
</evidence>
<keyword evidence="3" id="KW-1185">Reference proteome</keyword>
<dbReference type="OrthoDB" id="2063894at2"/>
<protein>
    <submittedName>
        <fullName evidence="2">Uncharacterized protein</fullName>
    </submittedName>
</protein>
<feature type="transmembrane region" description="Helical" evidence="1">
    <location>
        <begin position="152"/>
        <end position="173"/>
    </location>
</feature>
<feature type="transmembrane region" description="Helical" evidence="1">
    <location>
        <begin position="57"/>
        <end position="78"/>
    </location>
</feature>
<keyword evidence="1" id="KW-0472">Membrane</keyword>
<dbReference type="EMBL" id="FNHZ01000001">
    <property type="protein sequence ID" value="SDM60335.1"/>
    <property type="molecule type" value="Genomic_DNA"/>
</dbReference>
<organism evidence="2 3">
    <name type="scientific">Lachnospira pectinoschiza</name>
    <dbReference type="NCBI Taxonomy" id="28052"/>
    <lineage>
        <taxon>Bacteria</taxon>
        <taxon>Bacillati</taxon>
        <taxon>Bacillota</taxon>
        <taxon>Clostridia</taxon>
        <taxon>Lachnospirales</taxon>
        <taxon>Lachnospiraceae</taxon>
        <taxon>Lachnospira</taxon>
    </lineage>
</organism>
<dbReference type="AlphaFoldDB" id="A0A1G9ULC4"/>
<dbReference type="RefSeq" id="WP_074521004.1">
    <property type="nucleotide sequence ID" value="NZ_FNHZ01000001.1"/>
</dbReference>